<dbReference type="AlphaFoldDB" id="A0A7S0H104"/>
<sequence length="163" mass="17911">MAELSETNVSRMVRAISWVMVVYVAVSLVYPSSNKKGTTQSFYNPSYTSQLAAEPLNLGIDANLRRESSQFTENRDGKDRRAVSVVDPKIFAHLEKLQASIDEIQKRLDRITTPMDIGDVSLGPVGGLDTLLPSDPWNSRTLKSFSAAESSDPGLDSKATEFV</sequence>
<keyword evidence="1" id="KW-0812">Transmembrane</keyword>
<keyword evidence="1" id="KW-0472">Membrane</keyword>
<evidence type="ECO:0000313" key="2">
    <source>
        <dbReference type="EMBL" id="CAD8452610.1"/>
    </source>
</evidence>
<accession>A0A7S0H104</accession>
<reference evidence="2" key="1">
    <citation type="submission" date="2021-01" db="EMBL/GenBank/DDBJ databases">
        <authorList>
            <person name="Corre E."/>
            <person name="Pelletier E."/>
            <person name="Niang G."/>
            <person name="Scheremetjew M."/>
            <person name="Finn R."/>
            <person name="Kale V."/>
            <person name="Holt S."/>
            <person name="Cochrane G."/>
            <person name="Meng A."/>
            <person name="Brown T."/>
            <person name="Cohen L."/>
        </authorList>
    </citation>
    <scope>NUCLEOTIDE SEQUENCE</scope>
    <source>
        <strain evidence="2">CCMP2058</strain>
    </source>
</reference>
<evidence type="ECO:0000256" key="1">
    <source>
        <dbReference type="SAM" id="Phobius"/>
    </source>
</evidence>
<protein>
    <submittedName>
        <fullName evidence="2">Uncharacterized protein</fullName>
    </submittedName>
</protein>
<gene>
    <name evidence="2" type="ORF">LAMO00422_LOCUS11542</name>
</gene>
<feature type="transmembrane region" description="Helical" evidence="1">
    <location>
        <begin position="12"/>
        <end position="30"/>
    </location>
</feature>
<keyword evidence="1" id="KW-1133">Transmembrane helix</keyword>
<dbReference type="EMBL" id="HBEM01016810">
    <property type="protein sequence ID" value="CAD8452610.1"/>
    <property type="molecule type" value="Transcribed_RNA"/>
</dbReference>
<name>A0A7S0H104_9EUKA</name>
<proteinExistence type="predicted"/>
<organism evidence="2">
    <name type="scientific">Amorphochlora amoebiformis</name>
    <dbReference type="NCBI Taxonomy" id="1561963"/>
    <lineage>
        <taxon>Eukaryota</taxon>
        <taxon>Sar</taxon>
        <taxon>Rhizaria</taxon>
        <taxon>Cercozoa</taxon>
        <taxon>Chlorarachniophyceae</taxon>
        <taxon>Amorphochlora</taxon>
    </lineage>
</organism>